<feature type="transmembrane region" description="Helical" evidence="1">
    <location>
        <begin position="49"/>
        <end position="67"/>
    </location>
</feature>
<evidence type="ECO:0000313" key="2">
    <source>
        <dbReference type="EMBL" id="MBW72549.1"/>
    </source>
</evidence>
<keyword evidence="1" id="KW-1133">Transmembrane helix</keyword>
<protein>
    <submittedName>
        <fullName evidence="2">Uncharacterized protein</fullName>
    </submittedName>
</protein>
<keyword evidence="1" id="KW-0472">Membrane</keyword>
<dbReference type="AlphaFoldDB" id="A0A2M4D4S8"/>
<feature type="transmembrane region" description="Helical" evidence="1">
    <location>
        <begin position="12"/>
        <end position="29"/>
    </location>
</feature>
<proteinExistence type="predicted"/>
<dbReference type="EMBL" id="GGFL01008371">
    <property type="protein sequence ID" value="MBW72549.1"/>
    <property type="molecule type" value="Transcribed_RNA"/>
</dbReference>
<organism evidence="2">
    <name type="scientific">Anopheles darlingi</name>
    <name type="common">Mosquito</name>
    <dbReference type="NCBI Taxonomy" id="43151"/>
    <lineage>
        <taxon>Eukaryota</taxon>
        <taxon>Metazoa</taxon>
        <taxon>Ecdysozoa</taxon>
        <taxon>Arthropoda</taxon>
        <taxon>Hexapoda</taxon>
        <taxon>Insecta</taxon>
        <taxon>Pterygota</taxon>
        <taxon>Neoptera</taxon>
        <taxon>Endopterygota</taxon>
        <taxon>Diptera</taxon>
        <taxon>Nematocera</taxon>
        <taxon>Culicoidea</taxon>
        <taxon>Culicidae</taxon>
        <taxon>Anophelinae</taxon>
        <taxon>Anopheles</taxon>
    </lineage>
</organism>
<reference evidence="2" key="1">
    <citation type="submission" date="2018-01" db="EMBL/GenBank/DDBJ databases">
        <title>An insight into the sialome of Amazonian anophelines.</title>
        <authorList>
            <person name="Ribeiro J.M."/>
            <person name="Scarpassa V."/>
            <person name="Calvo E."/>
        </authorList>
    </citation>
    <scope>NUCLEOTIDE SEQUENCE</scope>
</reference>
<keyword evidence="1" id="KW-0812">Transmembrane</keyword>
<evidence type="ECO:0000256" key="1">
    <source>
        <dbReference type="SAM" id="Phobius"/>
    </source>
</evidence>
<name>A0A2M4D4S8_ANODA</name>
<sequence>MSPSPPSNRPLSTVVVVAVVVIVVVDVGGSDEVEDDSTLLSNRLLSPSLTILLINLCISASFSRMIFAYSSISRSTQGNRITSACRPDHPAASATHCSDRHRPIRWWWSVSGSRTSAGGL</sequence>
<accession>A0A2M4D4S8</accession>